<feature type="region of interest" description="Disordered" evidence="1">
    <location>
        <begin position="52"/>
        <end position="82"/>
    </location>
</feature>
<protein>
    <submittedName>
        <fullName evidence="2">Retinitis pigmentosa 1-like 1</fullName>
    </submittedName>
</protein>
<dbReference type="AlphaFoldDB" id="A0A0M3JLL2"/>
<feature type="compositionally biased region" description="Basic and acidic residues" evidence="1">
    <location>
        <begin position="15"/>
        <end position="24"/>
    </location>
</feature>
<accession>A0A0M3JLL2</accession>
<proteinExistence type="predicted"/>
<name>A0A0M3JLL2_ANISI</name>
<dbReference type="WBParaSite" id="ASIM_0000854301-mRNA-1">
    <property type="protein sequence ID" value="ASIM_0000854301-mRNA-1"/>
    <property type="gene ID" value="ASIM_0000854301"/>
</dbReference>
<reference evidence="2" key="1">
    <citation type="submission" date="2017-02" db="UniProtKB">
        <authorList>
            <consortium name="WormBaseParasite"/>
        </authorList>
    </citation>
    <scope>IDENTIFICATION</scope>
</reference>
<evidence type="ECO:0000256" key="1">
    <source>
        <dbReference type="SAM" id="MobiDB-lite"/>
    </source>
</evidence>
<evidence type="ECO:0000313" key="2">
    <source>
        <dbReference type="WBParaSite" id="ASIM_0000854301-mRNA-1"/>
    </source>
</evidence>
<feature type="region of interest" description="Disordered" evidence="1">
    <location>
        <begin position="1"/>
        <end position="24"/>
    </location>
</feature>
<sequence length="82" mass="9133">LEKEKTVKMESSSGSKHENVARDESIVEEINARVDEHCPLAIEEDCSVQHTNVHGSESECDTSHTSTAFNEERAESDDRDVS</sequence>
<organism evidence="2">
    <name type="scientific">Anisakis simplex</name>
    <name type="common">Herring worm</name>
    <dbReference type="NCBI Taxonomy" id="6269"/>
    <lineage>
        <taxon>Eukaryota</taxon>
        <taxon>Metazoa</taxon>
        <taxon>Ecdysozoa</taxon>
        <taxon>Nematoda</taxon>
        <taxon>Chromadorea</taxon>
        <taxon>Rhabditida</taxon>
        <taxon>Spirurina</taxon>
        <taxon>Ascaridomorpha</taxon>
        <taxon>Ascaridoidea</taxon>
        <taxon>Anisakidae</taxon>
        <taxon>Anisakis</taxon>
        <taxon>Anisakis simplex complex</taxon>
    </lineage>
</organism>